<reference evidence="1 2" key="1">
    <citation type="submission" date="2019-06" db="EMBL/GenBank/DDBJ databases">
        <title>Draft genomes of female and male turbot (Scophthalmus maximus).</title>
        <authorList>
            <person name="Xu H."/>
            <person name="Xu X.-W."/>
            <person name="Shao C."/>
            <person name="Chen S."/>
        </authorList>
    </citation>
    <scope>NUCLEOTIDE SEQUENCE [LARGE SCALE GENOMIC DNA]</scope>
    <source>
        <strain evidence="1">Ysfricsl-2016a</strain>
        <tissue evidence="1">Blood</tissue>
    </source>
</reference>
<organism evidence="1 2">
    <name type="scientific">Scophthalmus maximus</name>
    <name type="common">Turbot</name>
    <name type="synonym">Psetta maxima</name>
    <dbReference type="NCBI Taxonomy" id="52904"/>
    <lineage>
        <taxon>Eukaryota</taxon>
        <taxon>Metazoa</taxon>
        <taxon>Chordata</taxon>
        <taxon>Craniata</taxon>
        <taxon>Vertebrata</taxon>
        <taxon>Euteleostomi</taxon>
        <taxon>Actinopterygii</taxon>
        <taxon>Neopterygii</taxon>
        <taxon>Teleostei</taxon>
        <taxon>Neoteleostei</taxon>
        <taxon>Acanthomorphata</taxon>
        <taxon>Carangaria</taxon>
        <taxon>Pleuronectiformes</taxon>
        <taxon>Pleuronectoidei</taxon>
        <taxon>Scophthalmidae</taxon>
        <taxon>Scophthalmus</taxon>
    </lineage>
</organism>
<proteinExistence type="predicted"/>
<dbReference type="EMBL" id="VEVO01000021">
    <property type="protein sequence ID" value="KAF0024624.1"/>
    <property type="molecule type" value="Genomic_DNA"/>
</dbReference>
<sequence length="367" mass="42815">MSSVCFTDKKNMEFMDTFDNALSIQDIASKLPCEVEEEWHTEADNIKVNERRRIKFHDLVDDKATEPMAAVTRLEEHWSQQFKSDFPEYEQDDKMEMSREDRQFLEIASDSATLVKGHYRIHLPLSNKDGKMPNNRKVVEQRALNLRRKLDKDPKYCEEYRAFLEGTIEKGYTVKLFHWLRRCDSGHYSYHCRQLELDIGLTSRGQFGFISDDKSELESEKAEKVQLFCCYVKIMSMSMQGKEKAMVRHELHRLRGSKRFWSLSLHVDVVADDDFIALIEPRTRCPGEPVYHCRILAFKAITSNLATYYTYTLVSIVKGLQHAGCNFPIMRCNVMSFRREFVEGDGDVVEIQNAHSPEPYSRDATSI</sequence>
<comment type="caution">
    <text evidence="1">The sequence shown here is derived from an EMBL/GenBank/DDBJ whole genome shotgun (WGS) entry which is preliminary data.</text>
</comment>
<dbReference type="AlphaFoldDB" id="A0A6A4S265"/>
<dbReference type="PANTHER" id="PTHR47331">
    <property type="entry name" value="PHD-TYPE DOMAIN-CONTAINING PROTEIN"/>
    <property type="match status" value="1"/>
</dbReference>
<accession>A0A6A4S265</accession>
<evidence type="ECO:0000313" key="1">
    <source>
        <dbReference type="EMBL" id="KAF0024624.1"/>
    </source>
</evidence>
<dbReference type="Proteomes" id="UP000438429">
    <property type="component" value="Unassembled WGS sequence"/>
</dbReference>
<gene>
    <name evidence="1" type="ORF">F2P81_023426</name>
</gene>
<protein>
    <submittedName>
        <fullName evidence="1">Uncharacterized protein</fullName>
    </submittedName>
</protein>
<dbReference type="PANTHER" id="PTHR47331:SF1">
    <property type="entry name" value="GAG-LIKE PROTEIN"/>
    <property type="match status" value="1"/>
</dbReference>
<evidence type="ECO:0000313" key="2">
    <source>
        <dbReference type="Proteomes" id="UP000438429"/>
    </source>
</evidence>
<name>A0A6A4S265_SCOMX</name>